<sequence>MHSITIGLLEDIMDIQIPAECPLSLDTSGRRVLSSDLLSRLVVPWARQLHSLDPDSHDPLEVQRGTHSRNALKAIIRFLDHELYLKAGSLVGDGPDSDMICAVATMLASLENCIRVVWKVGDGEVVERTRMFGEVTQILRQKLAANWGDQASFEMERLLSGGVPFAAYAISCQRTENRVSNVDTANYKPKHVTSSCICPFIKPSLPAVCESVRDSKVPVLVFNGTELLVRNAEDVTYVAISHVWADGLGSTTEEGLPTCQVRRLAHLAGKLVPDGAFWQDGLCIPGEKEHRNRAIAFMKETYADADKVLVLDEGLRTSCSLSTPREECLLRIATSGWMQRVWTLQGGMLAHELHFELMDAVIDCSPLAKVFPVLQHRRGETALTYERRIDNRPTCTVNEIIGLLRYRTTSKPRDEPIAISGLLGVDTGTLVHLESGEERMKNLLIQARELPRQLAVFGWFCTRLSIPNFGWAPTSLSNVLWPGDPDDPRTAVCTENGLFAEFTVVRFEPETSGQSERDSRVFNLVLSPFFFRFPGRERLTVSGFLMKGKALEESVREEGVGAVVFPPEEHQVPHPVNRRPSLACKFVAPASVCWGLPDRVETSRTRYAWLVVHATIQPLRDVRVT</sequence>
<keyword evidence="2" id="KW-1185">Reference proteome</keyword>
<evidence type="ECO:0008006" key="3">
    <source>
        <dbReference type="Google" id="ProtNLM"/>
    </source>
</evidence>
<dbReference type="PANTHER" id="PTHR39596">
    <property type="match status" value="1"/>
</dbReference>
<evidence type="ECO:0000313" key="2">
    <source>
        <dbReference type="Proteomes" id="UP001218218"/>
    </source>
</evidence>
<reference evidence="1" key="1">
    <citation type="submission" date="2023-03" db="EMBL/GenBank/DDBJ databases">
        <title>Massive genome expansion in bonnet fungi (Mycena s.s.) driven by repeated elements and novel gene families across ecological guilds.</title>
        <authorList>
            <consortium name="Lawrence Berkeley National Laboratory"/>
            <person name="Harder C.B."/>
            <person name="Miyauchi S."/>
            <person name="Viragh M."/>
            <person name="Kuo A."/>
            <person name="Thoen E."/>
            <person name="Andreopoulos B."/>
            <person name="Lu D."/>
            <person name="Skrede I."/>
            <person name="Drula E."/>
            <person name="Henrissat B."/>
            <person name="Morin E."/>
            <person name="Kohler A."/>
            <person name="Barry K."/>
            <person name="LaButti K."/>
            <person name="Morin E."/>
            <person name="Salamov A."/>
            <person name="Lipzen A."/>
            <person name="Mereny Z."/>
            <person name="Hegedus B."/>
            <person name="Baldrian P."/>
            <person name="Stursova M."/>
            <person name="Weitz H."/>
            <person name="Taylor A."/>
            <person name="Grigoriev I.V."/>
            <person name="Nagy L.G."/>
            <person name="Martin F."/>
            <person name="Kauserud H."/>
        </authorList>
    </citation>
    <scope>NUCLEOTIDE SEQUENCE</scope>
    <source>
        <strain evidence="1">CBHHK002</strain>
    </source>
</reference>
<dbReference type="AlphaFoldDB" id="A0AAD6Z787"/>
<name>A0AAD6Z787_9AGAR</name>
<protein>
    <recommendedName>
        <fullName evidence="3">Heterokaryon incompatibility domain-containing protein</fullName>
    </recommendedName>
</protein>
<proteinExistence type="predicted"/>
<dbReference type="Proteomes" id="UP001218218">
    <property type="component" value="Unassembled WGS sequence"/>
</dbReference>
<dbReference type="EMBL" id="JARIHO010000079">
    <property type="protein sequence ID" value="KAJ7310120.1"/>
    <property type="molecule type" value="Genomic_DNA"/>
</dbReference>
<gene>
    <name evidence="1" type="ORF">DFH08DRAFT_1046716</name>
</gene>
<organism evidence="1 2">
    <name type="scientific">Mycena albidolilacea</name>
    <dbReference type="NCBI Taxonomy" id="1033008"/>
    <lineage>
        <taxon>Eukaryota</taxon>
        <taxon>Fungi</taxon>
        <taxon>Dikarya</taxon>
        <taxon>Basidiomycota</taxon>
        <taxon>Agaricomycotina</taxon>
        <taxon>Agaricomycetes</taxon>
        <taxon>Agaricomycetidae</taxon>
        <taxon>Agaricales</taxon>
        <taxon>Marasmiineae</taxon>
        <taxon>Mycenaceae</taxon>
        <taxon>Mycena</taxon>
    </lineage>
</organism>
<dbReference type="PANTHER" id="PTHR39596:SF2">
    <property type="entry name" value="HET DOMAIN PROTEIN (AFU_ORTHOLOGUE AFUA_1G17550)-RELATED"/>
    <property type="match status" value="1"/>
</dbReference>
<accession>A0AAD6Z787</accession>
<evidence type="ECO:0000313" key="1">
    <source>
        <dbReference type="EMBL" id="KAJ7310120.1"/>
    </source>
</evidence>
<comment type="caution">
    <text evidence="1">The sequence shown here is derived from an EMBL/GenBank/DDBJ whole genome shotgun (WGS) entry which is preliminary data.</text>
</comment>